<dbReference type="PRINTS" id="PR00625">
    <property type="entry name" value="JDOMAIN"/>
</dbReference>
<dbReference type="CDD" id="cd10747">
    <property type="entry name" value="DnaJ_C"/>
    <property type="match status" value="1"/>
</dbReference>
<feature type="region of interest" description="Disordered" evidence="2">
    <location>
        <begin position="139"/>
        <end position="160"/>
    </location>
</feature>
<evidence type="ECO:0000256" key="2">
    <source>
        <dbReference type="SAM" id="MobiDB-lite"/>
    </source>
</evidence>
<dbReference type="CDD" id="cd06257">
    <property type="entry name" value="DnaJ"/>
    <property type="match status" value="1"/>
</dbReference>
<accession>A0ABW0GN98</accession>
<dbReference type="Gene3D" id="2.60.260.20">
    <property type="entry name" value="Urease metallochaperone UreE, N-terminal domain"/>
    <property type="match status" value="2"/>
</dbReference>
<dbReference type="InterPro" id="IPR002939">
    <property type="entry name" value="DnaJ_C"/>
</dbReference>
<dbReference type="PANTHER" id="PTHR43096">
    <property type="entry name" value="DNAJ HOMOLOG 1, MITOCHONDRIAL-RELATED"/>
    <property type="match status" value="1"/>
</dbReference>
<keyword evidence="1" id="KW-0143">Chaperone</keyword>
<dbReference type="PROSITE" id="PS00636">
    <property type="entry name" value="DNAJ_1"/>
    <property type="match status" value="1"/>
</dbReference>
<dbReference type="Gene3D" id="1.10.287.110">
    <property type="entry name" value="DnaJ domain"/>
    <property type="match status" value="1"/>
</dbReference>
<proteinExistence type="predicted"/>
<dbReference type="SUPFAM" id="SSF49493">
    <property type="entry name" value="HSP40/DnaJ peptide-binding domain"/>
    <property type="match status" value="2"/>
</dbReference>
<dbReference type="Pfam" id="PF01556">
    <property type="entry name" value="DnaJ_C"/>
    <property type="match status" value="1"/>
</dbReference>
<dbReference type="InterPro" id="IPR036869">
    <property type="entry name" value="J_dom_sf"/>
</dbReference>
<reference evidence="5" key="1">
    <citation type="journal article" date="2019" name="Int. J. Syst. Evol. Microbiol.">
        <title>The Global Catalogue of Microorganisms (GCM) 10K type strain sequencing project: providing services to taxonomists for standard genome sequencing and annotation.</title>
        <authorList>
            <consortium name="The Broad Institute Genomics Platform"/>
            <consortium name="The Broad Institute Genome Sequencing Center for Infectious Disease"/>
            <person name="Wu L."/>
            <person name="Ma J."/>
        </authorList>
    </citation>
    <scope>NUCLEOTIDE SEQUENCE [LARGE SCALE GENOMIC DNA]</scope>
    <source>
        <strain evidence="5">CCUG 43114</strain>
    </source>
</reference>
<dbReference type="EMBL" id="JBHSLD010000009">
    <property type="protein sequence ID" value="MFC5381445.1"/>
    <property type="molecule type" value="Genomic_DNA"/>
</dbReference>
<feature type="compositionally biased region" description="Gly residues" evidence="2">
    <location>
        <begin position="139"/>
        <end position="155"/>
    </location>
</feature>
<comment type="caution">
    <text evidence="4">The sequence shown here is derived from an EMBL/GenBank/DDBJ whole genome shotgun (WGS) entry which is preliminary data.</text>
</comment>
<evidence type="ECO:0000313" key="4">
    <source>
        <dbReference type="EMBL" id="MFC5381445.1"/>
    </source>
</evidence>
<dbReference type="InterPro" id="IPR001623">
    <property type="entry name" value="DnaJ_domain"/>
</dbReference>
<protein>
    <submittedName>
        <fullName evidence="4">DnaJ C-terminal domain-containing protein</fullName>
    </submittedName>
</protein>
<feature type="domain" description="J" evidence="3">
    <location>
        <begin position="10"/>
        <end position="75"/>
    </location>
</feature>
<evidence type="ECO:0000259" key="3">
    <source>
        <dbReference type="PROSITE" id="PS50076"/>
    </source>
</evidence>
<gene>
    <name evidence="4" type="ORF">ACFPJ6_11635</name>
</gene>
<evidence type="ECO:0000313" key="5">
    <source>
        <dbReference type="Proteomes" id="UP001596122"/>
    </source>
</evidence>
<dbReference type="PANTHER" id="PTHR43096:SF48">
    <property type="entry name" value="CHAPERONE PROTEIN DNAJ"/>
    <property type="match status" value="1"/>
</dbReference>
<dbReference type="PROSITE" id="PS50076">
    <property type="entry name" value="DNAJ_2"/>
    <property type="match status" value="1"/>
</dbReference>
<dbReference type="SUPFAM" id="SSF46565">
    <property type="entry name" value="Chaperone J-domain"/>
    <property type="match status" value="1"/>
</dbReference>
<dbReference type="Pfam" id="PF00226">
    <property type="entry name" value="DnaJ"/>
    <property type="match status" value="1"/>
</dbReference>
<dbReference type="InterPro" id="IPR018253">
    <property type="entry name" value="DnaJ_domain_CS"/>
</dbReference>
<sequence length="352" mass="36001">MTGQDWLEKDFYAVLGVPKDADAAAVKKAYRALARKHHPDANAGDAAAEQRFKDIGEAYSVLSDPEKRQQYDAVRAMRSGARFTAGSGAGPGGAGFEDLFGGMFGGAPRGGYGTRTSGRRSSQGSQEFDDLLADLLGGQAGFGGAPGGGPTGGFPGATRGPVKGADLTATARVTLARALLGAEVDVQVADPGAGPRTVHVRLPAGVKDGQKVRVRGKGATGSAGRGDLLVTVRVESHEVFSWDGAALRVNVPVTFAEAALGATVQVPTLEGVARLKVPAGTPSGRTFRLKGRGPAVKGAPTDLLATVTVVVPQKLSGEARAAVETLRRADEGADPRADLLAAAESLRQEVAS</sequence>
<dbReference type="SMART" id="SM00271">
    <property type="entry name" value="DnaJ"/>
    <property type="match status" value="1"/>
</dbReference>
<keyword evidence="5" id="KW-1185">Reference proteome</keyword>
<evidence type="ECO:0000256" key="1">
    <source>
        <dbReference type="ARBA" id="ARBA00023186"/>
    </source>
</evidence>
<dbReference type="Proteomes" id="UP001596122">
    <property type="component" value="Unassembled WGS sequence"/>
</dbReference>
<dbReference type="RefSeq" id="WP_340269331.1">
    <property type="nucleotide sequence ID" value="NZ_JBBEOG010000004.1"/>
</dbReference>
<name>A0ABW0GN98_9MICO</name>
<dbReference type="InterPro" id="IPR008971">
    <property type="entry name" value="HSP40/DnaJ_pept-bd"/>
</dbReference>
<organism evidence="4 5">
    <name type="scientific">Aquipuribacter nitratireducens</name>
    <dbReference type="NCBI Taxonomy" id="650104"/>
    <lineage>
        <taxon>Bacteria</taxon>
        <taxon>Bacillati</taxon>
        <taxon>Actinomycetota</taxon>
        <taxon>Actinomycetes</taxon>
        <taxon>Micrococcales</taxon>
        <taxon>Intrasporangiaceae</taxon>
        <taxon>Aquipuribacter</taxon>
    </lineage>
</organism>